<name>A0A7W9BGU5_9SPHN</name>
<comment type="caution">
    <text evidence="2">The sequence shown here is derived from an EMBL/GenBank/DDBJ whole genome shotgun (WGS) entry which is preliminary data.</text>
</comment>
<reference evidence="2 3" key="1">
    <citation type="submission" date="2020-08" db="EMBL/GenBank/DDBJ databases">
        <title>Genomic Encyclopedia of Type Strains, Phase IV (KMG-IV): sequencing the most valuable type-strain genomes for metagenomic binning, comparative biology and taxonomic classification.</title>
        <authorList>
            <person name="Goeker M."/>
        </authorList>
    </citation>
    <scope>NUCLEOTIDE SEQUENCE [LARGE SCALE GENOMIC DNA]</scope>
    <source>
        <strain evidence="2 3">DSM 100044</strain>
    </source>
</reference>
<evidence type="ECO:0000256" key="1">
    <source>
        <dbReference type="SAM" id="MobiDB-lite"/>
    </source>
</evidence>
<dbReference type="EMBL" id="JACIJK010000020">
    <property type="protein sequence ID" value="MBB5716995.1"/>
    <property type="molecule type" value="Genomic_DNA"/>
</dbReference>
<protein>
    <submittedName>
        <fullName evidence="2">Uncharacterized protein</fullName>
    </submittedName>
</protein>
<evidence type="ECO:0000313" key="2">
    <source>
        <dbReference type="EMBL" id="MBB5716995.1"/>
    </source>
</evidence>
<dbReference type="RefSeq" id="WP_184060725.1">
    <property type="nucleotide sequence ID" value="NZ_JACIJK010000020.1"/>
</dbReference>
<proteinExistence type="predicted"/>
<gene>
    <name evidence="2" type="ORF">FHS94_003868</name>
</gene>
<dbReference type="AlphaFoldDB" id="A0A7W9BGU5"/>
<keyword evidence="3" id="KW-1185">Reference proteome</keyword>
<dbReference type="Proteomes" id="UP000546200">
    <property type="component" value="Unassembled WGS sequence"/>
</dbReference>
<sequence>MPDNDNSWRTATSPMPDAHGHAALLLVESLIHGLIERSVISVDDAMEIVETANSVQVDLAEAADGDGAPMWHGHTLLTAIERSLSYDSEDGEDSPTPLRPVP</sequence>
<feature type="region of interest" description="Disordered" evidence="1">
    <location>
        <begin position="83"/>
        <end position="102"/>
    </location>
</feature>
<organism evidence="2 3">
    <name type="scientific">Sphingomonas aerophila</name>
    <dbReference type="NCBI Taxonomy" id="1344948"/>
    <lineage>
        <taxon>Bacteria</taxon>
        <taxon>Pseudomonadati</taxon>
        <taxon>Pseudomonadota</taxon>
        <taxon>Alphaproteobacteria</taxon>
        <taxon>Sphingomonadales</taxon>
        <taxon>Sphingomonadaceae</taxon>
        <taxon>Sphingomonas</taxon>
    </lineage>
</organism>
<evidence type="ECO:0000313" key="3">
    <source>
        <dbReference type="Proteomes" id="UP000546200"/>
    </source>
</evidence>
<accession>A0A7W9BGU5</accession>